<dbReference type="PANTHER" id="PTHR48407">
    <property type="entry name" value="CRANIOFACIAL DEVELOPMENT PROTEIN 1"/>
    <property type="match status" value="1"/>
</dbReference>
<dbReference type="STRING" id="1209962.L0PDZ0"/>
<evidence type="ECO:0000313" key="5">
    <source>
        <dbReference type="Proteomes" id="UP000010422"/>
    </source>
</evidence>
<comment type="caution">
    <text evidence="4">The sequence shown here is derived from an EMBL/GenBank/DDBJ whole genome shotgun (WGS) entry which is preliminary data.</text>
</comment>
<dbReference type="AlphaFoldDB" id="L0PDZ0"/>
<dbReference type="InterPro" id="IPR011421">
    <property type="entry name" value="BCNT-C"/>
</dbReference>
<dbReference type="InterPro" id="IPR027124">
    <property type="entry name" value="Swc5/CFDP1/2"/>
</dbReference>
<evidence type="ECO:0000259" key="3">
    <source>
        <dbReference type="PROSITE" id="PS51279"/>
    </source>
</evidence>
<evidence type="ECO:0000313" key="4">
    <source>
        <dbReference type="EMBL" id="CCJ30309.1"/>
    </source>
</evidence>
<feature type="domain" description="BCNT-C" evidence="3">
    <location>
        <begin position="172"/>
        <end position="247"/>
    </location>
</feature>
<evidence type="ECO:0000256" key="1">
    <source>
        <dbReference type="ARBA" id="ARBA00010465"/>
    </source>
</evidence>
<dbReference type="Proteomes" id="UP000010422">
    <property type="component" value="Unassembled WGS sequence"/>
</dbReference>
<gene>
    <name evidence="4" type="ORF">PNEJI1_001415</name>
</gene>
<accession>L0PDZ0</accession>
<organism evidence="5">
    <name type="scientific">Pneumocystis jirovecii</name>
    <name type="common">Human pneumocystis pneumonia agent</name>
    <dbReference type="NCBI Taxonomy" id="42068"/>
    <lineage>
        <taxon>Eukaryota</taxon>
        <taxon>Fungi</taxon>
        <taxon>Dikarya</taxon>
        <taxon>Ascomycota</taxon>
        <taxon>Taphrinomycotina</taxon>
        <taxon>Pneumocystomycetes</taxon>
        <taxon>Pneumocystaceae</taxon>
        <taxon>Pneumocystis</taxon>
    </lineage>
</organism>
<dbReference type="GO" id="GO:0000812">
    <property type="term" value="C:Swr1 complex"/>
    <property type="evidence" value="ECO:0007669"/>
    <property type="project" value="TreeGrafter"/>
</dbReference>
<reference evidence="4 5" key="1">
    <citation type="journal article" date="2012" name="MBio">
        <title>De novo assembly of the Pneumocystis jirovecii genome from a single bronchoalveolar lavage fluid specimen from a patient.</title>
        <authorList>
            <person name="Cisse O.H."/>
            <person name="Pagni M."/>
            <person name="Hauser P.M."/>
        </authorList>
    </citation>
    <scope>NUCLEOTIDE SEQUENCE [LARGE SCALE GENOMIC DNA]</scope>
    <source>
        <strain evidence="4 5">SE8</strain>
    </source>
</reference>
<protein>
    <recommendedName>
        <fullName evidence="2">SWR1-complex protein 5</fullName>
    </recommendedName>
</protein>
<name>L0PDZ0_PNEJI</name>
<comment type="similarity">
    <text evidence="1">Belongs to the SWC5 family.</text>
</comment>
<dbReference type="PROSITE" id="PS51279">
    <property type="entry name" value="BCNT_C"/>
    <property type="match status" value="1"/>
</dbReference>
<evidence type="ECO:0000256" key="2">
    <source>
        <dbReference type="ARBA" id="ARBA00019138"/>
    </source>
</evidence>
<dbReference type="PANTHER" id="PTHR48407:SF1">
    <property type="entry name" value="CRANIOFACIAL DEVELOPMENT PROTEIN 1"/>
    <property type="match status" value="1"/>
</dbReference>
<dbReference type="EMBL" id="CAKM01000245">
    <property type="protein sequence ID" value="CCJ30309.1"/>
    <property type="molecule type" value="Genomic_DNA"/>
</dbReference>
<proteinExistence type="inferred from homology"/>
<dbReference type="Pfam" id="PF07572">
    <property type="entry name" value="BCNT"/>
    <property type="match status" value="1"/>
</dbReference>
<sequence length="247" mass="28304">MSPVIIKKLIKNSDVSDNESSDEDFVLHGSNGDCDSELDKNISDVSYDSGDEKVINSLKRKKSNDNFSEKNCNCGVRTRSQSSLNKKVVEWVPEAPQIDVNAIWNTMNEKRTVKEIDYNFFSPPEEKIKISRTYEFAGKVETREEKFVLKDSAEAKVHFSSINLVQTSKPPLRRPTKRVSSLEASNNKTVKLNTLEKSRLDWAKFVDKEGISEELKNASKDGYIDKQLFLQVTEERMIKNIKEKMKK</sequence>
<dbReference type="InParanoid" id="L0PDZ0"/>
<dbReference type="VEuPathDB" id="FungiDB:PNEJI1_001415"/>